<keyword evidence="1" id="KW-0812">Transmembrane</keyword>
<dbReference type="AlphaFoldDB" id="A0A9J7BVY0"/>
<keyword evidence="1" id="KW-0472">Membrane</keyword>
<sequence>MSTTEPNLHVREGKPVPPRRLLFGTATAAVAWVLLGCADIVITWRACMVQEDYGIPTPRPDVRILYFVVALALLAITVFAGVTSYRTWRFLSEQRHVLDSQAVQRREFLAIGGVIVAVTMGMGILWLALPPLFLDLCWRAR</sequence>
<reference evidence="2" key="1">
    <citation type="submission" date="2021-04" db="EMBL/GenBank/DDBJ databases">
        <title>Phylogenetic analysis of Acidobacteriaceae.</title>
        <authorList>
            <person name="Qiu L."/>
            <person name="Zhang Q."/>
        </authorList>
    </citation>
    <scope>NUCLEOTIDE SEQUENCE</scope>
    <source>
        <strain evidence="2">DSM 25168</strain>
    </source>
</reference>
<feature type="transmembrane region" description="Helical" evidence="1">
    <location>
        <begin position="108"/>
        <end position="129"/>
    </location>
</feature>
<gene>
    <name evidence="2" type="ORF">MOP44_12215</name>
</gene>
<dbReference type="KEGG" id="orp:MOP44_12215"/>
<organism evidence="2 3">
    <name type="scientific">Occallatibacter riparius</name>
    <dbReference type="NCBI Taxonomy" id="1002689"/>
    <lineage>
        <taxon>Bacteria</taxon>
        <taxon>Pseudomonadati</taxon>
        <taxon>Acidobacteriota</taxon>
        <taxon>Terriglobia</taxon>
        <taxon>Terriglobales</taxon>
        <taxon>Acidobacteriaceae</taxon>
        <taxon>Occallatibacter</taxon>
    </lineage>
</organism>
<name>A0A9J7BVY0_9BACT</name>
<evidence type="ECO:0000256" key="1">
    <source>
        <dbReference type="SAM" id="Phobius"/>
    </source>
</evidence>
<protein>
    <submittedName>
        <fullName evidence="2">Alkaline shock response membrane anchor protein AmaP</fullName>
    </submittedName>
</protein>
<feature type="transmembrane region" description="Helical" evidence="1">
    <location>
        <begin position="21"/>
        <end position="44"/>
    </location>
</feature>
<accession>A0A9J7BVY0</accession>
<evidence type="ECO:0000313" key="2">
    <source>
        <dbReference type="EMBL" id="UWZ86681.1"/>
    </source>
</evidence>
<dbReference type="RefSeq" id="WP_260796318.1">
    <property type="nucleotide sequence ID" value="NZ_CP093313.1"/>
</dbReference>
<evidence type="ECO:0000313" key="3">
    <source>
        <dbReference type="Proteomes" id="UP001059380"/>
    </source>
</evidence>
<dbReference type="Proteomes" id="UP001059380">
    <property type="component" value="Chromosome"/>
</dbReference>
<keyword evidence="1" id="KW-1133">Transmembrane helix</keyword>
<dbReference type="EMBL" id="CP093313">
    <property type="protein sequence ID" value="UWZ86681.1"/>
    <property type="molecule type" value="Genomic_DNA"/>
</dbReference>
<feature type="transmembrane region" description="Helical" evidence="1">
    <location>
        <begin position="64"/>
        <end position="88"/>
    </location>
</feature>
<proteinExistence type="predicted"/>
<keyword evidence="3" id="KW-1185">Reference proteome</keyword>